<evidence type="ECO:0000313" key="8">
    <source>
        <dbReference type="Proteomes" id="UP000886891"/>
    </source>
</evidence>
<evidence type="ECO:0000313" key="7">
    <source>
        <dbReference type="EMBL" id="HIU99539.1"/>
    </source>
</evidence>
<gene>
    <name evidence="7" type="ORF">IAB14_00300</name>
</gene>
<dbReference type="InterPro" id="IPR005771">
    <property type="entry name" value="GalU_uridylyltTrfase_bac/arc"/>
</dbReference>
<dbReference type="EC" id="2.7.7.9" evidence="2"/>
<dbReference type="CDD" id="cd02541">
    <property type="entry name" value="UGPase_prokaryotic"/>
    <property type="match status" value="1"/>
</dbReference>
<evidence type="ECO:0000256" key="2">
    <source>
        <dbReference type="ARBA" id="ARBA00012415"/>
    </source>
</evidence>
<organism evidence="7 8">
    <name type="scientific">Candidatus Stercoripulliclostridium merdipullorum</name>
    <dbReference type="NCBI Taxonomy" id="2840952"/>
    <lineage>
        <taxon>Bacteria</taxon>
        <taxon>Bacillati</taxon>
        <taxon>Bacillota</taxon>
        <taxon>Clostridia</taxon>
        <taxon>Eubacteriales</taxon>
        <taxon>Candidatus Stercoripulliclostridium</taxon>
    </lineage>
</organism>
<evidence type="ECO:0000256" key="5">
    <source>
        <dbReference type="ARBA" id="ARBA00048128"/>
    </source>
</evidence>
<dbReference type="PANTHER" id="PTHR43197:SF1">
    <property type="entry name" value="UTP--GLUCOSE-1-PHOSPHATE URIDYLYLTRANSFERASE"/>
    <property type="match status" value="1"/>
</dbReference>
<dbReference type="Proteomes" id="UP000886891">
    <property type="component" value="Unassembled WGS sequence"/>
</dbReference>
<comment type="similarity">
    <text evidence="1">Belongs to the UDPGP type 2 family.</text>
</comment>
<keyword evidence="3" id="KW-0808">Transferase</keyword>
<reference evidence="7" key="1">
    <citation type="submission" date="2020-10" db="EMBL/GenBank/DDBJ databases">
        <authorList>
            <person name="Gilroy R."/>
        </authorList>
    </citation>
    <scope>NUCLEOTIDE SEQUENCE</scope>
    <source>
        <strain evidence="7">23406</strain>
    </source>
</reference>
<protein>
    <recommendedName>
        <fullName evidence="2">UTP--glucose-1-phosphate uridylyltransferase</fullName>
        <ecNumber evidence="2">2.7.7.9</ecNumber>
    </recommendedName>
</protein>
<dbReference type="Gene3D" id="3.90.550.10">
    <property type="entry name" value="Spore Coat Polysaccharide Biosynthesis Protein SpsA, Chain A"/>
    <property type="match status" value="1"/>
</dbReference>
<sequence length="294" mass="32744">MKQVKKAIIPAAGYGTRFLPATKAVPKEMLPIVDTPSIEYVVEECIESGITEICILLGRGKDSIINHFDRNFEVETSLTRLGKTKEVALMNRFKGKADFVFIRQPEMQGTGKAVACCKSFVGNEPFAVLFGDDVMYSPGLPVTKQLIDAYNTTGATIVGVQEMPPERAVLYGVVVPGTIKGRYIQLKGFKEKPPIDQLPSPYTSLGRFLLTPDIFEFIDKTPPVKSGEVYLPTAIELMSAVTNVYAYNFVGKRYDIGDKFGYLQANVEYALRTPALQNDMKEYLRRLVDKDFVL</sequence>
<dbReference type="GO" id="GO:0006011">
    <property type="term" value="P:UDP-alpha-D-glucose metabolic process"/>
    <property type="evidence" value="ECO:0007669"/>
    <property type="project" value="InterPro"/>
</dbReference>
<evidence type="ECO:0000256" key="1">
    <source>
        <dbReference type="ARBA" id="ARBA00006890"/>
    </source>
</evidence>
<reference evidence="7" key="2">
    <citation type="journal article" date="2021" name="PeerJ">
        <title>Extensive microbial diversity within the chicken gut microbiome revealed by metagenomics and culture.</title>
        <authorList>
            <person name="Gilroy R."/>
            <person name="Ravi A."/>
            <person name="Getino M."/>
            <person name="Pursley I."/>
            <person name="Horton D.L."/>
            <person name="Alikhan N.F."/>
            <person name="Baker D."/>
            <person name="Gharbi K."/>
            <person name="Hall N."/>
            <person name="Watson M."/>
            <person name="Adriaenssens E.M."/>
            <person name="Foster-Nyarko E."/>
            <person name="Jarju S."/>
            <person name="Secka A."/>
            <person name="Antonio M."/>
            <person name="Oren A."/>
            <person name="Chaudhuri R.R."/>
            <person name="La Ragione R."/>
            <person name="Hildebrand F."/>
            <person name="Pallen M.J."/>
        </authorList>
    </citation>
    <scope>NUCLEOTIDE SEQUENCE</scope>
    <source>
        <strain evidence="7">23406</strain>
    </source>
</reference>
<dbReference type="InterPro" id="IPR029044">
    <property type="entry name" value="Nucleotide-diphossugar_trans"/>
</dbReference>
<comment type="catalytic activity">
    <reaction evidence="5">
        <text>alpha-D-glucose 1-phosphate + UTP + H(+) = UDP-alpha-D-glucose + diphosphate</text>
        <dbReference type="Rhea" id="RHEA:19889"/>
        <dbReference type="ChEBI" id="CHEBI:15378"/>
        <dbReference type="ChEBI" id="CHEBI:33019"/>
        <dbReference type="ChEBI" id="CHEBI:46398"/>
        <dbReference type="ChEBI" id="CHEBI:58601"/>
        <dbReference type="ChEBI" id="CHEBI:58885"/>
        <dbReference type="EC" id="2.7.7.9"/>
    </reaction>
</comment>
<dbReference type="InterPro" id="IPR005835">
    <property type="entry name" value="NTP_transferase_dom"/>
</dbReference>
<dbReference type="EMBL" id="DVOH01000003">
    <property type="protein sequence ID" value="HIU99539.1"/>
    <property type="molecule type" value="Genomic_DNA"/>
</dbReference>
<evidence type="ECO:0000256" key="3">
    <source>
        <dbReference type="ARBA" id="ARBA00022679"/>
    </source>
</evidence>
<dbReference type="AlphaFoldDB" id="A0A9D1NB09"/>
<feature type="domain" description="Nucleotidyl transferase" evidence="6">
    <location>
        <begin position="6"/>
        <end position="269"/>
    </location>
</feature>
<dbReference type="Pfam" id="PF00483">
    <property type="entry name" value="NTP_transferase"/>
    <property type="match status" value="1"/>
</dbReference>
<dbReference type="PANTHER" id="PTHR43197">
    <property type="entry name" value="UTP--GLUCOSE-1-PHOSPHATE URIDYLYLTRANSFERASE"/>
    <property type="match status" value="1"/>
</dbReference>
<dbReference type="GO" id="GO:0003983">
    <property type="term" value="F:UTP:glucose-1-phosphate uridylyltransferase activity"/>
    <property type="evidence" value="ECO:0007669"/>
    <property type="project" value="UniProtKB-EC"/>
</dbReference>
<dbReference type="SUPFAM" id="SSF53448">
    <property type="entry name" value="Nucleotide-diphospho-sugar transferases"/>
    <property type="match status" value="1"/>
</dbReference>
<name>A0A9D1NB09_9FIRM</name>
<accession>A0A9D1NB09</accession>
<comment type="caution">
    <text evidence="7">The sequence shown here is derived from an EMBL/GenBank/DDBJ whole genome shotgun (WGS) entry which is preliminary data.</text>
</comment>
<proteinExistence type="inferred from homology"/>
<evidence type="ECO:0000256" key="4">
    <source>
        <dbReference type="ARBA" id="ARBA00022695"/>
    </source>
</evidence>
<keyword evidence="4 7" id="KW-0548">Nucleotidyltransferase</keyword>
<evidence type="ECO:0000259" key="6">
    <source>
        <dbReference type="Pfam" id="PF00483"/>
    </source>
</evidence>